<dbReference type="Pfam" id="PF07859">
    <property type="entry name" value="Abhydrolase_3"/>
    <property type="match status" value="1"/>
</dbReference>
<evidence type="ECO:0000313" key="2">
    <source>
        <dbReference type="EMBL" id="OIW32622.1"/>
    </source>
</evidence>
<evidence type="ECO:0000313" key="3">
    <source>
        <dbReference type="Proteomes" id="UP000182658"/>
    </source>
</evidence>
<dbReference type="SUPFAM" id="SSF53474">
    <property type="entry name" value="alpha/beta-Hydrolases"/>
    <property type="match status" value="1"/>
</dbReference>
<dbReference type="Gene3D" id="3.40.50.1820">
    <property type="entry name" value="alpha/beta hydrolase"/>
    <property type="match status" value="1"/>
</dbReference>
<dbReference type="OrthoDB" id="19653at2759"/>
<keyword evidence="2" id="KW-0378">Hydrolase</keyword>
<dbReference type="GO" id="GO:0016787">
    <property type="term" value="F:hydrolase activity"/>
    <property type="evidence" value="ECO:0007669"/>
    <property type="project" value="UniProtKB-KW"/>
</dbReference>
<dbReference type="InterPro" id="IPR029058">
    <property type="entry name" value="AB_hydrolase_fold"/>
</dbReference>
<dbReference type="InterPro" id="IPR013094">
    <property type="entry name" value="AB_hydrolase_3"/>
</dbReference>
<accession>A0A1J7IYP5</accession>
<name>A0A1J7IYP5_9PEZI</name>
<keyword evidence="3" id="KW-1185">Reference proteome</keyword>
<proteinExistence type="predicted"/>
<dbReference type="AlphaFoldDB" id="A0A1J7IYP5"/>
<dbReference type="EMBL" id="KV875095">
    <property type="protein sequence ID" value="OIW32622.1"/>
    <property type="molecule type" value="Genomic_DNA"/>
</dbReference>
<sequence>MSAITKSTHVFATHDIPLECDVYQAGDYPKSAPVLLFFHSGGLVTGGRQDIPPWLVQTCVKNEWPLVSASYRLLPQVDGEALLEDAKAAYDFAKRLGINSEDPERKVIAAGSSAGFFMATIIAHHLTPKPLALLASSGIPTFHHQFFSSSVLIPPEPIAEDEVEHLLAEPVSVGTCPSSVFDVDMVLPSGAKNFHFDASSQAPVDRKGQDPNRGLLYDYLLHRNDFLAYVGKVDLGFDWAVDVTKDETNKKLREWPFTILLQGDKDDDVDKDVCVSVSGILGPRAMLLMAKGEGHRFGRTSFLEDQGPGMDEIRLGTRVLGHAVASALKRAQS</sequence>
<dbReference type="STRING" id="1408157.A0A1J7IYP5"/>
<reference evidence="2 3" key="1">
    <citation type="submission" date="2016-10" db="EMBL/GenBank/DDBJ databases">
        <title>Draft genome sequence of Coniochaeta ligniaria NRRL30616, a lignocellulolytic fungus for bioabatement of inhibitors in plant biomass hydrolysates.</title>
        <authorList>
            <consortium name="DOE Joint Genome Institute"/>
            <person name="Jimenez D.J."/>
            <person name="Hector R.E."/>
            <person name="Riley R."/>
            <person name="Sun H."/>
            <person name="Grigoriev I.V."/>
            <person name="Van Elsas J.D."/>
            <person name="Nichols N.N."/>
        </authorList>
    </citation>
    <scope>NUCLEOTIDE SEQUENCE [LARGE SCALE GENOMIC DNA]</scope>
    <source>
        <strain evidence="2 3">NRRL 30616</strain>
    </source>
</reference>
<gene>
    <name evidence="2" type="ORF">CONLIGDRAFT_275176</name>
</gene>
<feature type="domain" description="Alpha/beta hydrolase fold-3" evidence="1">
    <location>
        <begin position="35"/>
        <end position="129"/>
    </location>
</feature>
<evidence type="ECO:0000259" key="1">
    <source>
        <dbReference type="Pfam" id="PF07859"/>
    </source>
</evidence>
<dbReference type="Proteomes" id="UP000182658">
    <property type="component" value="Unassembled WGS sequence"/>
</dbReference>
<protein>
    <submittedName>
        <fullName evidence="2">Alpha/beta-hydrolase</fullName>
    </submittedName>
</protein>
<dbReference type="InParanoid" id="A0A1J7IYP5"/>
<organism evidence="2 3">
    <name type="scientific">Coniochaeta ligniaria NRRL 30616</name>
    <dbReference type="NCBI Taxonomy" id="1408157"/>
    <lineage>
        <taxon>Eukaryota</taxon>
        <taxon>Fungi</taxon>
        <taxon>Dikarya</taxon>
        <taxon>Ascomycota</taxon>
        <taxon>Pezizomycotina</taxon>
        <taxon>Sordariomycetes</taxon>
        <taxon>Sordariomycetidae</taxon>
        <taxon>Coniochaetales</taxon>
        <taxon>Coniochaetaceae</taxon>
        <taxon>Coniochaeta</taxon>
    </lineage>
</organism>